<dbReference type="EMBL" id="JAELUR010000008">
    <property type="protein sequence ID" value="KAG7427798.1"/>
    <property type="molecule type" value="Genomic_DNA"/>
</dbReference>
<evidence type="ECO:0000313" key="6">
    <source>
        <dbReference type="Proteomes" id="UP000693942"/>
    </source>
</evidence>
<dbReference type="PANTHER" id="PTHR48027">
    <property type="entry name" value="HETEROGENEOUS NUCLEAR RIBONUCLEOPROTEIN 87F-RELATED"/>
    <property type="match status" value="1"/>
</dbReference>
<dbReference type="AlphaFoldDB" id="A0A8J5Q0J0"/>
<dbReference type="Pfam" id="PF00076">
    <property type="entry name" value="RRM_1"/>
    <property type="match status" value="1"/>
</dbReference>
<dbReference type="InterPro" id="IPR000504">
    <property type="entry name" value="RRM_dom"/>
</dbReference>
<gene>
    <name evidence="5" type="primary">CIRBP</name>
    <name evidence="5" type="ORF">Forpi1262_v010246</name>
</gene>
<evidence type="ECO:0000256" key="2">
    <source>
        <dbReference type="PROSITE-ProRule" id="PRU00176"/>
    </source>
</evidence>
<proteinExistence type="predicted"/>
<organism evidence="5 6">
    <name type="scientific">Fusarium oxysporum f. sp. raphani</name>
    <dbReference type="NCBI Taxonomy" id="96318"/>
    <lineage>
        <taxon>Eukaryota</taxon>
        <taxon>Fungi</taxon>
        <taxon>Dikarya</taxon>
        <taxon>Ascomycota</taxon>
        <taxon>Pezizomycotina</taxon>
        <taxon>Sordariomycetes</taxon>
        <taxon>Hypocreomycetidae</taxon>
        <taxon>Hypocreales</taxon>
        <taxon>Nectriaceae</taxon>
        <taxon>Fusarium</taxon>
        <taxon>Fusarium oxysporum species complex</taxon>
    </lineage>
</organism>
<evidence type="ECO:0000256" key="3">
    <source>
        <dbReference type="SAM" id="MobiDB-lite"/>
    </source>
</evidence>
<dbReference type="PROSITE" id="PS50102">
    <property type="entry name" value="RRM"/>
    <property type="match status" value="1"/>
</dbReference>
<feature type="domain" description="RRM" evidence="4">
    <location>
        <begin position="62"/>
        <end position="140"/>
    </location>
</feature>
<dbReference type="GO" id="GO:0003723">
    <property type="term" value="F:RNA binding"/>
    <property type="evidence" value="ECO:0007669"/>
    <property type="project" value="UniProtKB-UniRule"/>
</dbReference>
<name>A0A8J5Q0J0_FUSOX</name>
<dbReference type="SMART" id="SM00360">
    <property type="entry name" value="RRM"/>
    <property type="match status" value="1"/>
</dbReference>
<protein>
    <submittedName>
        <fullName evidence="5">Cold-inducible RNA-binding protein</fullName>
    </submittedName>
</protein>
<feature type="region of interest" description="Disordered" evidence="3">
    <location>
        <begin position="130"/>
        <end position="154"/>
    </location>
</feature>
<evidence type="ECO:0000259" key="4">
    <source>
        <dbReference type="PROSITE" id="PS50102"/>
    </source>
</evidence>
<sequence length="154" mass="17789">MFQFWKKFRIICHLVGSLSFITGIWSYLDSLLQYLGLHQQLSKIAGQIDTSPSQDTTVTDSTKLHVDNLSWDTTEDTLFQVFSEYGDVIDAVVMRDAKTGHSRHFGFVTFSKYEEACDAREGLDNEEVDGRRLRVKEAPKRRQEVQESDKYKIT</sequence>
<evidence type="ECO:0000313" key="5">
    <source>
        <dbReference type="EMBL" id="KAG7427798.1"/>
    </source>
</evidence>
<dbReference type="InterPro" id="IPR052462">
    <property type="entry name" value="SLIRP/GR-RBP-like"/>
</dbReference>
<comment type="caution">
    <text evidence="5">The sequence shown here is derived from an EMBL/GenBank/DDBJ whole genome shotgun (WGS) entry which is preliminary data.</text>
</comment>
<reference evidence="5" key="1">
    <citation type="submission" date="2021-04" db="EMBL/GenBank/DDBJ databases">
        <title>First draft genome resource for Brassicaceae pathogens Fusarium oxysporum f. sp. raphani and Fusarium oxysporum f. sp. rapae.</title>
        <authorList>
            <person name="Asai S."/>
        </authorList>
    </citation>
    <scope>NUCLEOTIDE SEQUENCE</scope>
    <source>
        <strain evidence="5">Tf1262</strain>
    </source>
</reference>
<accession>A0A8J5Q0J0</accession>
<dbReference type="Proteomes" id="UP000693942">
    <property type="component" value="Unassembled WGS sequence"/>
</dbReference>
<keyword evidence="1 2" id="KW-0694">RNA-binding</keyword>
<evidence type="ECO:0000256" key="1">
    <source>
        <dbReference type="ARBA" id="ARBA00022884"/>
    </source>
</evidence>